<dbReference type="Proteomes" id="UP000027395">
    <property type="component" value="Chromosome"/>
</dbReference>
<accession>A0A073CG01</accession>
<dbReference type="SUPFAM" id="SSF53756">
    <property type="entry name" value="UDP-Glycosyltransferase/glycogen phosphorylase"/>
    <property type="match status" value="1"/>
</dbReference>
<reference evidence="2 3" key="1">
    <citation type="journal article" date="2014" name="Appl. Environ. Microbiol.">
        <title>Elucidation of insertion elements encoded on plasmids and in vitro construction of shuttle vectors from the toxic cyanobacterium Planktothrix.</title>
        <authorList>
            <person name="Christiansen G."/>
            <person name="Goesmann A."/>
            <person name="Kurmayer R."/>
        </authorList>
    </citation>
    <scope>NUCLEOTIDE SEQUENCE [LARGE SCALE GENOMIC DNA]</scope>
    <source>
        <strain evidence="2 3">NIVA-CYA 126/8</strain>
    </source>
</reference>
<dbReference type="STRING" id="388467.A19Y_2099"/>
<dbReference type="EMBL" id="CM002803">
    <property type="protein sequence ID" value="KEI67066.1"/>
    <property type="molecule type" value="Genomic_DNA"/>
</dbReference>
<dbReference type="CDD" id="cd03801">
    <property type="entry name" value="GT4_PimA-like"/>
    <property type="match status" value="1"/>
</dbReference>
<dbReference type="PANTHER" id="PTHR46401">
    <property type="entry name" value="GLYCOSYLTRANSFERASE WBBK-RELATED"/>
    <property type="match status" value="1"/>
</dbReference>
<dbReference type="GO" id="GO:0016757">
    <property type="term" value="F:glycosyltransferase activity"/>
    <property type="evidence" value="ECO:0007669"/>
    <property type="project" value="TreeGrafter"/>
</dbReference>
<dbReference type="PATRIC" id="fig|388467.6.peg.2047"/>
<dbReference type="Pfam" id="PF13692">
    <property type="entry name" value="Glyco_trans_1_4"/>
    <property type="match status" value="1"/>
</dbReference>
<evidence type="ECO:0000256" key="1">
    <source>
        <dbReference type="ARBA" id="ARBA00022679"/>
    </source>
</evidence>
<evidence type="ECO:0000313" key="3">
    <source>
        <dbReference type="Proteomes" id="UP000027395"/>
    </source>
</evidence>
<evidence type="ECO:0000313" key="2">
    <source>
        <dbReference type="EMBL" id="KEI67066.1"/>
    </source>
</evidence>
<sequence length="399" mass="46231">MKNVLFVLYEDFHSNSAVHVHHFANNLIELGLDCVVSVPYNKQTVSAVGKNFEPLYKVTEYSEISRLNYFFDNRKPPDIVHVWTPREVIRQYCEELRQNYDFKLVIHLEDNEEYILERCLNKSFQELLALAHTLELPNNLSHPLKYRQFMGTADGVTVIMEPLKQFVPTNTPSLTLWPGVNSEEFYPREKNPELFQKFDISPDSLVFCYTGNVHAVNIAEVRSLYLAIALLNREGKPAILIRTGRDFCQFLGEDDHWARQYCRELGYVDRSLLPDILALADVLIQPGRVDKFNNYRFPSKLPEFFAMGKPVILPNTNIALEMEHQKHAWILPLVDALNIIQAVELITKDPELYHQLSQGAVHFAQTRLNWRKNSELLKLFYQEITQGEANILKPLVAKS</sequence>
<gene>
    <name evidence="2" type="ORF">A19Y_2099</name>
</gene>
<organism evidence="2 3">
    <name type="scientific">Planktothrix agardhii (strain NIVA-CYA 126/8)</name>
    <dbReference type="NCBI Taxonomy" id="388467"/>
    <lineage>
        <taxon>Bacteria</taxon>
        <taxon>Bacillati</taxon>
        <taxon>Cyanobacteriota</taxon>
        <taxon>Cyanophyceae</taxon>
        <taxon>Oscillatoriophycideae</taxon>
        <taxon>Oscillatoriales</taxon>
        <taxon>Microcoleaceae</taxon>
        <taxon>Planktothrix</taxon>
    </lineage>
</organism>
<dbReference type="RefSeq" id="WP_042154043.1">
    <property type="nucleotide sequence ID" value="NZ_CM002803.1"/>
</dbReference>
<dbReference type="eggNOG" id="COG0438">
    <property type="taxonomic scope" value="Bacteria"/>
</dbReference>
<dbReference type="PANTHER" id="PTHR46401:SF2">
    <property type="entry name" value="GLYCOSYLTRANSFERASE WBBK-RELATED"/>
    <property type="match status" value="1"/>
</dbReference>
<dbReference type="AlphaFoldDB" id="A0A073CG01"/>
<dbReference type="Gene3D" id="3.40.50.2000">
    <property type="entry name" value="Glycogen Phosphorylase B"/>
    <property type="match status" value="2"/>
</dbReference>
<protein>
    <submittedName>
        <fullName evidence="2">Uncharacterized protein</fullName>
    </submittedName>
</protein>
<name>A0A073CG01_PLAA1</name>
<keyword evidence="3" id="KW-1185">Reference proteome</keyword>
<dbReference type="HOGENOM" id="CLU_709264_0_0_3"/>
<proteinExistence type="predicted"/>
<keyword evidence="1" id="KW-0808">Transferase</keyword>